<dbReference type="InterPro" id="IPR018062">
    <property type="entry name" value="HTH_AraC-typ_CS"/>
</dbReference>
<keyword evidence="2" id="KW-0238">DNA-binding</keyword>
<evidence type="ECO:0000256" key="1">
    <source>
        <dbReference type="ARBA" id="ARBA00023015"/>
    </source>
</evidence>
<evidence type="ECO:0000313" key="6">
    <source>
        <dbReference type="Proteomes" id="UP000274578"/>
    </source>
</evidence>
<proteinExistence type="predicted"/>
<evidence type="ECO:0000259" key="4">
    <source>
        <dbReference type="PROSITE" id="PS01124"/>
    </source>
</evidence>
<reference evidence="5 6" key="1">
    <citation type="submission" date="2018-12" db="EMBL/GenBank/DDBJ databases">
        <authorList>
            <consortium name="Pathogen Informatics"/>
        </authorList>
    </citation>
    <scope>NUCLEOTIDE SEQUENCE [LARGE SCALE GENOMIC DNA]</scope>
    <source>
        <strain evidence="5 6">NCTC13071</strain>
    </source>
</reference>
<protein>
    <submittedName>
        <fullName evidence="5">Arabinose operon regulatory protein</fullName>
    </submittedName>
</protein>
<dbReference type="GO" id="GO:0043565">
    <property type="term" value="F:sequence-specific DNA binding"/>
    <property type="evidence" value="ECO:0007669"/>
    <property type="project" value="InterPro"/>
</dbReference>
<dbReference type="KEGG" id="poc:NCTC13071_02370"/>
<dbReference type="Pfam" id="PF02311">
    <property type="entry name" value="AraC_binding"/>
    <property type="match status" value="1"/>
</dbReference>
<dbReference type="AlphaFoldDB" id="A0A448L8L1"/>
<organism evidence="5 6">
    <name type="scientific">Segatella oris</name>
    <dbReference type="NCBI Taxonomy" id="28135"/>
    <lineage>
        <taxon>Bacteria</taxon>
        <taxon>Pseudomonadati</taxon>
        <taxon>Bacteroidota</taxon>
        <taxon>Bacteroidia</taxon>
        <taxon>Bacteroidales</taxon>
        <taxon>Prevotellaceae</taxon>
        <taxon>Segatella</taxon>
    </lineage>
</organism>
<dbReference type="InterPro" id="IPR003313">
    <property type="entry name" value="AraC-bd"/>
</dbReference>
<dbReference type="SUPFAM" id="SSF46689">
    <property type="entry name" value="Homeodomain-like"/>
    <property type="match status" value="2"/>
</dbReference>
<dbReference type="InterPro" id="IPR020449">
    <property type="entry name" value="Tscrpt_reg_AraC-type_HTH"/>
</dbReference>
<dbReference type="Gene3D" id="2.60.120.280">
    <property type="entry name" value="Regulatory protein AraC"/>
    <property type="match status" value="1"/>
</dbReference>
<dbReference type="InterPro" id="IPR037923">
    <property type="entry name" value="HTH-like"/>
</dbReference>
<accession>A0A448L8L1</accession>
<dbReference type="EMBL" id="LR134384">
    <property type="protein sequence ID" value="VEH16345.1"/>
    <property type="molecule type" value="Genomic_DNA"/>
</dbReference>
<dbReference type="RefSeq" id="WP_018919680.1">
    <property type="nucleotide sequence ID" value="NZ_LR134384.1"/>
</dbReference>
<dbReference type="SMART" id="SM00342">
    <property type="entry name" value="HTH_ARAC"/>
    <property type="match status" value="1"/>
</dbReference>
<evidence type="ECO:0000256" key="3">
    <source>
        <dbReference type="ARBA" id="ARBA00023163"/>
    </source>
</evidence>
<dbReference type="PROSITE" id="PS01124">
    <property type="entry name" value="HTH_ARAC_FAMILY_2"/>
    <property type="match status" value="1"/>
</dbReference>
<dbReference type="Pfam" id="PF12833">
    <property type="entry name" value="HTH_18"/>
    <property type="match status" value="1"/>
</dbReference>
<evidence type="ECO:0000256" key="2">
    <source>
        <dbReference type="ARBA" id="ARBA00023125"/>
    </source>
</evidence>
<evidence type="ECO:0000313" key="5">
    <source>
        <dbReference type="EMBL" id="VEH16345.1"/>
    </source>
</evidence>
<dbReference type="Proteomes" id="UP000274578">
    <property type="component" value="Chromosome 1"/>
</dbReference>
<gene>
    <name evidence="5" type="primary">araC_3</name>
    <name evidence="5" type="ORF">NCTC13071_02370</name>
</gene>
<keyword evidence="3" id="KW-0804">Transcription</keyword>
<dbReference type="InterPro" id="IPR018060">
    <property type="entry name" value="HTH_AraC"/>
</dbReference>
<dbReference type="PRINTS" id="PR00032">
    <property type="entry name" value="HTHARAC"/>
</dbReference>
<keyword evidence="1" id="KW-0805">Transcription regulation</keyword>
<name>A0A448L8L1_9BACT</name>
<dbReference type="GeneID" id="85013116"/>
<sequence>MGYSQTLQYLIDNEQDACWGLTVNGVGFQHIDSGEIYPPKNHPQEYSFLTDRGRRLNEYQFIYITAGRGVFRSEHCDQTEIKEGDMFLLFPHEWHSYQPDPETGWNEYWIGFRGQNIDGRISNGFFSPREPIFHVGLHDELVQVFRNAITIAKEQHVGFQQMLAGTANMVQGYAYAFNRHNKFADREIIDQMRKAKVIMMERLADDITPIMVAEEINMGYSRFRQVFRKFTGYAPLQYIQEIRLTKGKQLLANTNLSLADIAYQVGYESVDYFSTTFRKKNGITPTAYRKSVRR</sequence>
<dbReference type="PANTHER" id="PTHR43280">
    <property type="entry name" value="ARAC-FAMILY TRANSCRIPTIONAL REGULATOR"/>
    <property type="match status" value="1"/>
</dbReference>
<dbReference type="PANTHER" id="PTHR43280:SF30">
    <property type="entry name" value="MMSAB OPERON REGULATORY PROTEIN"/>
    <property type="match status" value="1"/>
</dbReference>
<feature type="domain" description="HTH araC/xylS-type" evidence="4">
    <location>
        <begin position="193"/>
        <end position="291"/>
    </location>
</feature>
<dbReference type="Gene3D" id="1.10.10.60">
    <property type="entry name" value="Homeodomain-like"/>
    <property type="match status" value="2"/>
</dbReference>
<dbReference type="PROSITE" id="PS00041">
    <property type="entry name" value="HTH_ARAC_FAMILY_1"/>
    <property type="match status" value="1"/>
</dbReference>
<dbReference type="GO" id="GO:0003700">
    <property type="term" value="F:DNA-binding transcription factor activity"/>
    <property type="evidence" value="ECO:0007669"/>
    <property type="project" value="InterPro"/>
</dbReference>
<dbReference type="InterPro" id="IPR009057">
    <property type="entry name" value="Homeodomain-like_sf"/>
</dbReference>
<dbReference type="SUPFAM" id="SSF51215">
    <property type="entry name" value="Regulatory protein AraC"/>
    <property type="match status" value="1"/>
</dbReference>